<dbReference type="SUPFAM" id="SSF56112">
    <property type="entry name" value="Protein kinase-like (PK-like)"/>
    <property type="match status" value="1"/>
</dbReference>
<dbReference type="InterPro" id="IPR015897">
    <property type="entry name" value="CHK_kinase-like"/>
</dbReference>
<keyword evidence="3" id="KW-1185">Reference proteome</keyword>
<dbReference type="Gene3D" id="3.90.1200.10">
    <property type="match status" value="1"/>
</dbReference>
<dbReference type="AlphaFoldDB" id="A0AA39HXY5"/>
<dbReference type="InterPro" id="IPR011009">
    <property type="entry name" value="Kinase-like_dom_sf"/>
</dbReference>
<evidence type="ECO:0000313" key="2">
    <source>
        <dbReference type="EMBL" id="KAK0413396.1"/>
    </source>
</evidence>
<dbReference type="PANTHER" id="PTHR23020:SF41">
    <property type="entry name" value="AMINOGLYCOSIDE PHOSPHOTRANSFERASE DOMAIN-CONTAINING PROTEIN"/>
    <property type="match status" value="1"/>
</dbReference>
<name>A0AA39HXY5_9BILA</name>
<reference evidence="2" key="1">
    <citation type="submission" date="2023-06" db="EMBL/GenBank/DDBJ databases">
        <title>Genomic analysis of the entomopathogenic nematode Steinernema hermaphroditum.</title>
        <authorList>
            <person name="Schwarz E.M."/>
            <person name="Heppert J.K."/>
            <person name="Baniya A."/>
            <person name="Schwartz H.T."/>
            <person name="Tan C.-H."/>
            <person name="Antoshechkin I."/>
            <person name="Sternberg P.W."/>
            <person name="Goodrich-Blair H."/>
            <person name="Dillman A.R."/>
        </authorList>
    </citation>
    <scope>NUCLEOTIDE SEQUENCE</scope>
    <source>
        <strain evidence="2">PS9179</strain>
        <tissue evidence="2">Whole animal</tissue>
    </source>
</reference>
<feature type="domain" description="CHK kinase-like" evidence="1">
    <location>
        <begin position="147"/>
        <end position="331"/>
    </location>
</feature>
<evidence type="ECO:0000313" key="3">
    <source>
        <dbReference type="Proteomes" id="UP001175271"/>
    </source>
</evidence>
<dbReference type="InterPro" id="IPR012877">
    <property type="entry name" value="Dhs-27"/>
</dbReference>
<sequence length="536" mass="61861">MEQQKIGNSQYTLQFLTDILAKCDDLYPKYEKIENANQSLISEDRGFGSNIYSVKLMSDSGDSYSVVCKIPTAEHLNEYLNRANQESKKFSEEELREQETINRLQVQETHNREVDFYRFATQQLPSSVRIPRFVYGEYLSETNEGIIIMEDLSDRAHREPSKGLTKEEALEMVDVICQLHVHCILQQQFVQSNFKPVSSLFKCIKGFITLSAHELLENKDCHWFTEELAEKTIALSEYDKMMEVVACRPELGMPSVICQGDLWPSNVLWEHVENGKRKLLSIIDWQDCFSGSYANDLASILGINMDAEARKSCEKEVLTYYVDKMNEYKKKYELHIDLTYEKAHAAYKKALQVAILITMTILENPEDVVEEGESLGVEPTLPERKIRLRQEAPHHRARWIPGSAVRLWRRFLHGDGLVQANRAHKSEELVIPSLEYGGSLIMHRMVDSSTPVETLCQLVNASEDERKSKLLEELQKSAKEHFGEWSDDEGGNPEMRQNFITAVEDCFRNFDFSNAGFTKEELEQFVERKADEIGHW</sequence>
<dbReference type="Proteomes" id="UP001175271">
    <property type="component" value="Unassembled WGS sequence"/>
</dbReference>
<dbReference type="InterPro" id="IPR052961">
    <property type="entry name" value="Oxido-Kinase-like_Enzymes"/>
</dbReference>
<comment type="caution">
    <text evidence="2">The sequence shown here is derived from an EMBL/GenBank/DDBJ whole genome shotgun (WGS) entry which is preliminary data.</text>
</comment>
<organism evidence="2 3">
    <name type="scientific">Steinernema hermaphroditum</name>
    <dbReference type="NCBI Taxonomy" id="289476"/>
    <lineage>
        <taxon>Eukaryota</taxon>
        <taxon>Metazoa</taxon>
        <taxon>Ecdysozoa</taxon>
        <taxon>Nematoda</taxon>
        <taxon>Chromadorea</taxon>
        <taxon>Rhabditida</taxon>
        <taxon>Tylenchina</taxon>
        <taxon>Panagrolaimomorpha</taxon>
        <taxon>Strongyloidoidea</taxon>
        <taxon>Steinernematidae</taxon>
        <taxon>Steinernema</taxon>
    </lineage>
</organism>
<evidence type="ECO:0000259" key="1">
    <source>
        <dbReference type="SMART" id="SM00587"/>
    </source>
</evidence>
<accession>A0AA39HXY5</accession>
<dbReference type="EMBL" id="JAUCMV010000003">
    <property type="protein sequence ID" value="KAK0413396.1"/>
    <property type="molecule type" value="Genomic_DNA"/>
</dbReference>
<dbReference type="PANTHER" id="PTHR23020">
    <property type="entry name" value="UNCHARACTERIZED NUCLEAR HORMONE RECEPTOR-RELATED"/>
    <property type="match status" value="1"/>
</dbReference>
<gene>
    <name evidence="2" type="ORF">QR680_006777</name>
</gene>
<dbReference type="SMART" id="SM00587">
    <property type="entry name" value="CHK"/>
    <property type="match status" value="1"/>
</dbReference>
<proteinExistence type="predicted"/>
<protein>
    <recommendedName>
        <fullName evidence="1">CHK kinase-like domain-containing protein</fullName>
    </recommendedName>
</protein>
<dbReference type="Pfam" id="PF07914">
    <property type="entry name" value="DUF1679"/>
    <property type="match status" value="1"/>
</dbReference>